<dbReference type="AlphaFoldDB" id="A0A9J5ZS41"/>
<evidence type="ECO:0000313" key="1">
    <source>
        <dbReference type="EMBL" id="KAG5614992.1"/>
    </source>
</evidence>
<comment type="caution">
    <text evidence="1">The sequence shown here is derived from an EMBL/GenBank/DDBJ whole genome shotgun (WGS) entry which is preliminary data.</text>
</comment>
<accession>A0A9J5ZS41</accession>
<name>A0A9J5ZS41_SOLCO</name>
<proteinExistence type="predicted"/>
<dbReference type="Proteomes" id="UP000824120">
    <property type="component" value="Chromosome 3"/>
</dbReference>
<keyword evidence="2" id="KW-1185">Reference proteome</keyword>
<sequence length="124" mass="14281">MSPSDPLQHKSLKTINTPGLGRHEVLLERVNPSLIPTHSTRESEWAKAEVVLHVARGCSTETHLKRGPLPWDSTPALGCCHQMHIFSQYLKKSSSFRYLEFEPKHKHYLVRRNKKAEKNEEMKA</sequence>
<reference evidence="1 2" key="1">
    <citation type="submission" date="2020-09" db="EMBL/GenBank/DDBJ databases">
        <title>De no assembly of potato wild relative species, Solanum commersonii.</title>
        <authorList>
            <person name="Cho K."/>
        </authorList>
    </citation>
    <scope>NUCLEOTIDE SEQUENCE [LARGE SCALE GENOMIC DNA]</scope>
    <source>
        <strain evidence="1">LZ3.2</strain>
        <tissue evidence="1">Leaf</tissue>
    </source>
</reference>
<dbReference type="EMBL" id="JACXVP010000003">
    <property type="protein sequence ID" value="KAG5614992.1"/>
    <property type="molecule type" value="Genomic_DNA"/>
</dbReference>
<organism evidence="1 2">
    <name type="scientific">Solanum commersonii</name>
    <name type="common">Commerson's wild potato</name>
    <name type="synonym">Commerson's nightshade</name>
    <dbReference type="NCBI Taxonomy" id="4109"/>
    <lineage>
        <taxon>Eukaryota</taxon>
        <taxon>Viridiplantae</taxon>
        <taxon>Streptophyta</taxon>
        <taxon>Embryophyta</taxon>
        <taxon>Tracheophyta</taxon>
        <taxon>Spermatophyta</taxon>
        <taxon>Magnoliopsida</taxon>
        <taxon>eudicotyledons</taxon>
        <taxon>Gunneridae</taxon>
        <taxon>Pentapetalae</taxon>
        <taxon>asterids</taxon>
        <taxon>lamiids</taxon>
        <taxon>Solanales</taxon>
        <taxon>Solanaceae</taxon>
        <taxon>Solanoideae</taxon>
        <taxon>Solaneae</taxon>
        <taxon>Solanum</taxon>
    </lineage>
</organism>
<gene>
    <name evidence="1" type="ORF">H5410_014816</name>
</gene>
<protein>
    <submittedName>
        <fullName evidence="1">Uncharacterized protein</fullName>
    </submittedName>
</protein>
<evidence type="ECO:0000313" key="2">
    <source>
        <dbReference type="Proteomes" id="UP000824120"/>
    </source>
</evidence>